<keyword evidence="4" id="KW-0418">Kinase</keyword>
<evidence type="ECO:0000313" key="8">
    <source>
        <dbReference type="EMBL" id="MCV2868466.1"/>
    </source>
</evidence>
<dbReference type="SUPFAM" id="SSF53613">
    <property type="entry name" value="Ribokinase-like"/>
    <property type="match status" value="1"/>
</dbReference>
<organism evidence="8 9">
    <name type="scientific">Albidovulum marisflavi</name>
    <dbReference type="NCBI Taxonomy" id="2984159"/>
    <lineage>
        <taxon>Bacteria</taxon>
        <taxon>Pseudomonadati</taxon>
        <taxon>Pseudomonadota</taxon>
        <taxon>Alphaproteobacteria</taxon>
        <taxon>Rhodobacterales</taxon>
        <taxon>Paracoccaceae</taxon>
        <taxon>Albidovulum</taxon>
    </lineage>
</organism>
<evidence type="ECO:0000256" key="1">
    <source>
        <dbReference type="ARBA" id="ARBA00010688"/>
    </source>
</evidence>
<comment type="caution">
    <text evidence="8">The sequence shown here is derived from an EMBL/GenBank/DDBJ whole genome shotgun (WGS) entry which is preliminary data.</text>
</comment>
<protein>
    <recommendedName>
        <fullName evidence="6">Phosphofructokinase</fullName>
    </recommendedName>
</protein>
<dbReference type="RefSeq" id="WP_263734076.1">
    <property type="nucleotide sequence ID" value="NZ_JAOWKY010000001.1"/>
</dbReference>
<dbReference type="Pfam" id="PF00294">
    <property type="entry name" value="PfkB"/>
    <property type="match status" value="1"/>
</dbReference>
<dbReference type="PANTHER" id="PTHR46566:SF2">
    <property type="entry name" value="ATP-DEPENDENT 6-PHOSPHOFRUCTOKINASE ISOZYME 2"/>
    <property type="match status" value="1"/>
</dbReference>
<dbReference type="NCBIfam" id="TIGR03168">
    <property type="entry name" value="1-PFK"/>
    <property type="match status" value="1"/>
</dbReference>
<keyword evidence="9" id="KW-1185">Reference proteome</keyword>
<keyword evidence="2 6" id="KW-0808">Transferase</keyword>
<dbReference type="Proteomes" id="UP001652542">
    <property type="component" value="Unassembled WGS sequence"/>
</dbReference>
<evidence type="ECO:0000256" key="4">
    <source>
        <dbReference type="ARBA" id="ARBA00022777"/>
    </source>
</evidence>
<evidence type="ECO:0000256" key="3">
    <source>
        <dbReference type="ARBA" id="ARBA00022741"/>
    </source>
</evidence>
<gene>
    <name evidence="8" type="ORF">OEW28_07475</name>
</gene>
<dbReference type="EMBL" id="JAOWKY010000001">
    <property type="protein sequence ID" value="MCV2868466.1"/>
    <property type="molecule type" value="Genomic_DNA"/>
</dbReference>
<evidence type="ECO:0000256" key="5">
    <source>
        <dbReference type="ARBA" id="ARBA00022840"/>
    </source>
</evidence>
<keyword evidence="5" id="KW-0067">ATP-binding</keyword>
<reference evidence="8 9" key="1">
    <citation type="submission" date="2022-10" db="EMBL/GenBank/DDBJ databases">
        <title>Defluviimonas sp. nov., isolated from ocean surface water.</title>
        <authorList>
            <person name="He W."/>
            <person name="Wang L."/>
            <person name="Zhang D.-F."/>
        </authorList>
    </citation>
    <scope>NUCLEOTIDE SEQUENCE [LARGE SCALE GENOMIC DNA]</scope>
    <source>
        <strain evidence="8 9">WL0002</strain>
    </source>
</reference>
<dbReference type="CDD" id="cd01164">
    <property type="entry name" value="FruK_PfkB_like"/>
    <property type="match status" value="1"/>
</dbReference>
<dbReference type="InterPro" id="IPR029056">
    <property type="entry name" value="Ribokinase-like"/>
</dbReference>
<evidence type="ECO:0000259" key="7">
    <source>
        <dbReference type="Pfam" id="PF00294"/>
    </source>
</evidence>
<accession>A0ABT2ZBI3</accession>
<dbReference type="PIRSF" id="PIRSF000535">
    <property type="entry name" value="1PFK/6PFK/LacC"/>
    <property type="match status" value="1"/>
</dbReference>
<dbReference type="InterPro" id="IPR017583">
    <property type="entry name" value="Tagatose/fructose_Pkinase"/>
</dbReference>
<evidence type="ECO:0000256" key="2">
    <source>
        <dbReference type="ARBA" id="ARBA00022679"/>
    </source>
</evidence>
<keyword evidence="3" id="KW-0547">Nucleotide-binding</keyword>
<dbReference type="Gene3D" id="3.40.1190.20">
    <property type="match status" value="1"/>
</dbReference>
<feature type="domain" description="Carbohydrate kinase PfkB" evidence="7">
    <location>
        <begin position="24"/>
        <end position="297"/>
    </location>
</feature>
<name>A0ABT2ZBI3_9RHOB</name>
<dbReference type="InterPro" id="IPR011611">
    <property type="entry name" value="PfkB_dom"/>
</dbReference>
<sequence length="314" mass="32407">MTPIVTLTLNPALDLAVETDAVIAGPKLRCSAPRVDPGGGGVNVSRVIKRLGGETLALVAIAGATGERLAAALTRENVPFWSLPAPGETRESLTVTDRTSARQYRFVLPGPAWRRGDVGAVLDTASQSVTRGQFLVLSGSLPPGVPEDFVAELAHRIAQAGGLLAADTSGGALAETSARAPRLDLLRMDEREAEALAGHALPEPGDSADFAEALVQKGVARRVVVSRGAEGTVMAGPEGRFHSRAAAVPVKSRTGAGDSFVAAMVLSLALGERPERALQAGMAAASAAVMTGATELCLAEDARRLIRECPVTEL</sequence>
<evidence type="ECO:0000313" key="9">
    <source>
        <dbReference type="Proteomes" id="UP001652542"/>
    </source>
</evidence>
<proteinExistence type="inferred from homology"/>
<evidence type="ECO:0000256" key="6">
    <source>
        <dbReference type="PIRNR" id="PIRNR000535"/>
    </source>
</evidence>
<comment type="similarity">
    <text evidence="1 6">Belongs to the carbohydrate kinase PfkB family.</text>
</comment>
<dbReference type="PANTHER" id="PTHR46566">
    <property type="entry name" value="1-PHOSPHOFRUCTOKINASE-RELATED"/>
    <property type="match status" value="1"/>
</dbReference>